<feature type="coiled-coil region" evidence="1">
    <location>
        <begin position="520"/>
        <end position="765"/>
    </location>
</feature>
<dbReference type="PANTHER" id="PTHR46930:SF1">
    <property type="entry name" value="CDK5 REGULATORY SUBUNIT-ASSOCIATED PROTEIN 2"/>
    <property type="match status" value="1"/>
</dbReference>
<organism evidence="3 4">
    <name type="scientific">Phyllotreta striolata</name>
    <name type="common">Striped flea beetle</name>
    <name type="synonym">Crioceris striolata</name>
    <dbReference type="NCBI Taxonomy" id="444603"/>
    <lineage>
        <taxon>Eukaryota</taxon>
        <taxon>Metazoa</taxon>
        <taxon>Ecdysozoa</taxon>
        <taxon>Arthropoda</taxon>
        <taxon>Hexapoda</taxon>
        <taxon>Insecta</taxon>
        <taxon>Pterygota</taxon>
        <taxon>Neoptera</taxon>
        <taxon>Endopterygota</taxon>
        <taxon>Coleoptera</taxon>
        <taxon>Polyphaga</taxon>
        <taxon>Cucujiformia</taxon>
        <taxon>Chrysomeloidea</taxon>
        <taxon>Chrysomelidae</taxon>
        <taxon>Galerucinae</taxon>
        <taxon>Alticini</taxon>
        <taxon>Phyllotreta</taxon>
    </lineage>
</organism>
<evidence type="ECO:0000256" key="1">
    <source>
        <dbReference type="SAM" id="Coils"/>
    </source>
</evidence>
<sequence length="944" mass="109033">MKVCDMLATMVSSKKKVDEEIQQYQLKIKNLEKELESVVSKPTSDGDGDNSLLQSQDKSTDESVVNEEQKSLESDNEIIEELKTQIKILKEIQKEKDRQSQIIKEQHSQLLTVVQEKENKIAQLENELTEKDEIASEKLCNFYKNEIEDKQKEIDRLAGHLKKCSCYLQEIVNKELWEKNKEIEKLHSRQVNSPEIVKLRKKEQQLKVLVEKISELGLDTKLKQELDINDLPSYHKNLHDEQNTTHNKQLELIEQLNAQVKVLENELDKSEKLRHESNEVCNLLNIRLEELAVFLDSLLKNKSVLGFLGTQKERKLREIVNTSLDLSKSFNMSLLLNADNSLTHLSNLSSILKCSNANEEEPDGSYETLSIIPDNVTLTYQNHLHKKRRSQLSNDDVVAVLRNQIVNLKSELQLRDIELNRLNANSKLSETDDLACKNLNQEACKVVTSQKHHLANYLSECASESEGWSEPDRAVSRARMGINESLNLSPNAKSVRFSESTDDDSLSVSALCKKRLEADESDAKLELVKRTEQLEDLKKQLVNSVTKEEHQDVIERKEKEMKTLENNLKKNLQDLVDKLEEARRNINDLEHSNSEKLKSLKENYETQIRNLENHYVDNYCKKSDVENKLEGLNGIIEELTKKIKCYDDILEASRNKEREYDNKIVEYQQMVSNLKKELDKSNMEYSDAVLQMNRLANIKTNLEQDLKRCVDKERELKQQMEEIRTDVCNLNADYQQKISSLHKQNSELRVKISSLESNNAELHNRFVRGNEAKQHLSATMPNVKNDIHFQDFSGFNGSRNRERVETERQEANASPDLGIESDQGRMSSLEMLGHVTTRPLLQTLELTESMNNMLEENKPMQNVPCCQVCSQKLIEMEKDNTDLKKKLLRMRRALEESANQLSLANQRKKEVEKTICKQIHKTSQVLRKAKANLDSGSENDVLKM</sequence>
<dbReference type="EMBL" id="OU900094">
    <property type="protein sequence ID" value="CAG9854187.1"/>
    <property type="molecule type" value="Genomic_DNA"/>
</dbReference>
<dbReference type="GO" id="GO:0046600">
    <property type="term" value="P:negative regulation of centriole replication"/>
    <property type="evidence" value="ECO:0007669"/>
    <property type="project" value="TreeGrafter"/>
</dbReference>
<dbReference type="InterPro" id="IPR042791">
    <property type="entry name" value="CDK5RAP2"/>
</dbReference>
<gene>
    <name evidence="3" type="ORF">PHYEVI_LOCUS651</name>
</gene>
<evidence type="ECO:0000313" key="4">
    <source>
        <dbReference type="Proteomes" id="UP001153712"/>
    </source>
</evidence>
<dbReference type="GO" id="GO:0007059">
    <property type="term" value="P:chromosome segregation"/>
    <property type="evidence" value="ECO:0007669"/>
    <property type="project" value="TreeGrafter"/>
</dbReference>
<dbReference type="GO" id="GO:0090266">
    <property type="term" value="P:regulation of mitotic cell cycle spindle assembly checkpoint"/>
    <property type="evidence" value="ECO:0007669"/>
    <property type="project" value="TreeGrafter"/>
</dbReference>
<reference evidence="3" key="1">
    <citation type="submission" date="2022-01" db="EMBL/GenBank/DDBJ databases">
        <authorList>
            <person name="King R."/>
        </authorList>
    </citation>
    <scope>NUCLEOTIDE SEQUENCE</scope>
</reference>
<feature type="coiled-coil region" evidence="1">
    <location>
        <begin position="873"/>
        <end position="914"/>
    </location>
</feature>
<feature type="region of interest" description="Disordered" evidence="2">
    <location>
        <begin position="36"/>
        <end position="72"/>
    </location>
</feature>
<dbReference type="GO" id="GO:0000132">
    <property type="term" value="P:establishment of mitotic spindle orientation"/>
    <property type="evidence" value="ECO:0007669"/>
    <property type="project" value="TreeGrafter"/>
</dbReference>
<name>A0A9N9XLZ6_PHYSR</name>
<proteinExistence type="predicted"/>
<dbReference type="GO" id="GO:0043015">
    <property type="term" value="F:gamma-tubulin binding"/>
    <property type="evidence" value="ECO:0007669"/>
    <property type="project" value="TreeGrafter"/>
</dbReference>
<evidence type="ECO:0000313" key="3">
    <source>
        <dbReference type="EMBL" id="CAG9854187.1"/>
    </source>
</evidence>
<dbReference type="GO" id="GO:0008017">
    <property type="term" value="F:microtubule binding"/>
    <property type="evidence" value="ECO:0007669"/>
    <property type="project" value="TreeGrafter"/>
</dbReference>
<keyword evidence="4" id="KW-1185">Reference proteome</keyword>
<dbReference type="GO" id="GO:0001578">
    <property type="term" value="P:microtubule bundle formation"/>
    <property type="evidence" value="ECO:0007669"/>
    <property type="project" value="TreeGrafter"/>
</dbReference>
<dbReference type="GO" id="GO:0097431">
    <property type="term" value="C:mitotic spindle pole"/>
    <property type="evidence" value="ECO:0007669"/>
    <property type="project" value="TreeGrafter"/>
</dbReference>
<accession>A0A9N9XLZ6</accession>
<dbReference type="GO" id="GO:0007099">
    <property type="term" value="P:centriole replication"/>
    <property type="evidence" value="ECO:0007669"/>
    <property type="project" value="TreeGrafter"/>
</dbReference>
<dbReference type="Proteomes" id="UP001153712">
    <property type="component" value="Chromosome 1"/>
</dbReference>
<dbReference type="Gene3D" id="1.10.287.1490">
    <property type="match status" value="1"/>
</dbReference>
<dbReference type="GO" id="GO:0000242">
    <property type="term" value="C:pericentriolar material"/>
    <property type="evidence" value="ECO:0007669"/>
    <property type="project" value="TreeGrafter"/>
</dbReference>
<feature type="compositionally biased region" description="Basic and acidic residues" evidence="2">
    <location>
        <begin position="799"/>
        <end position="810"/>
    </location>
</feature>
<feature type="coiled-coil region" evidence="1">
    <location>
        <begin position="246"/>
        <end position="280"/>
    </location>
</feature>
<dbReference type="PANTHER" id="PTHR46930">
    <property type="entry name" value="CDK5 REGULATORY SUBUNIT-ASSOCIATED PROTEIN 2"/>
    <property type="match status" value="1"/>
</dbReference>
<dbReference type="OrthoDB" id="10255000at2759"/>
<protein>
    <submittedName>
        <fullName evidence="3">Uncharacterized protein</fullName>
    </submittedName>
</protein>
<dbReference type="AlphaFoldDB" id="A0A9N9XLZ6"/>
<feature type="region of interest" description="Disordered" evidence="2">
    <location>
        <begin position="794"/>
        <end position="821"/>
    </location>
</feature>
<evidence type="ECO:0000256" key="2">
    <source>
        <dbReference type="SAM" id="MobiDB-lite"/>
    </source>
</evidence>
<keyword evidence="1" id="KW-0175">Coiled coil</keyword>
<dbReference type="GO" id="GO:0035371">
    <property type="term" value="C:microtubule plus-end"/>
    <property type="evidence" value="ECO:0007669"/>
    <property type="project" value="TreeGrafter"/>
</dbReference>